<accession>A0A1M6CHZ1</accession>
<dbReference type="OrthoDB" id="9811496at2"/>
<dbReference type="InterPro" id="IPR001509">
    <property type="entry name" value="Epimerase_deHydtase"/>
</dbReference>
<dbReference type="InterPro" id="IPR050177">
    <property type="entry name" value="Lipid_A_modif_metabolic_enz"/>
</dbReference>
<dbReference type="STRING" id="1121393.SAMN02745216_00247"/>
<evidence type="ECO:0000313" key="3">
    <source>
        <dbReference type="Proteomes" id="UP000183994"/>
    </source>
</evidence>
<protein>
    <submittedName>
        <fullName evidence="2">UDP-glucose 4-epimerase</fullName>
    </submittedName>
</protein>
<keyword evidence="3" id="KW-1185">Reference proteome</keyword>
<dbReference type="Gene3D" id="3.40.50.720">
    <property type="entry name" value="NAD(P)-binding Rossmann-like Domain"/>
    <property type="match status" value="1"/>
</dbReference>
<dbReference type="AlphaFoldDB" id="A0A1M6CHZ1"/>
<gene>
    <name evidence="2" type="ORF">SAMN02745216_00247</name>
</gene>
<dbReference type="SUPFAM" id="SSF51735">
    <property type="entry name" value="NAD(P)-binding Rossmann-fold domains"/>
    <property type="match status" value="1"/>
</dbReference>
<dbReference type="InterPro" id="IPR036291">
    <property type="entry name" value="NAD(P)-bd_dom_sf"/>
</dbReference>
<dbReference type="PANTHER" id="PTHR43245">
    <property type="entry name" value="BIFUNCTIONAL POLYMYXIN RESISTANCE PROTEIN ARNA"/>
    <property type="match status" value="1"/>
</dbReference>
<feature type="domain" description="NAD-dependent epimerase/dehydratase" evidence="1">
    <location>
        <begin position="8"/>
        <end position="229"/>
    </location>
</feature>
<dbReference type="PANTHER" id="PTHR43245:SF52">
    <property type="entry name" value="NAD-DEPENDENT EPIMERASE_DEHYDRATASE"/>
    <property type="match status" value="1"/>
</dbReference>
<dbReference type="Pfam" id="PF01370">
    <property type="entry name" value="Epimerase"/>
    <property type="match status" value="1"/>
</dbReference>
<sequence>MAGKKRSVLITGVSHSWGRNLVPLLEQDPEFDPIIGIDFEKPKKPFKRLEFFQVDLHTPLLAELLQVARVDTVCHLLFLDSYTSNEEHFDQNVMGTMDLLAACSAAETKRLIIKSSTKVYGAQASNPNYISEDADLKGQHQHRYIQDRVELEKMVRRFSRSNPIPEIAVLRFANILGRTVDTPVMRYLDSNIVPTCLGHDPLFQFTHEQDVLAALYQAIKSDVTGAFNISGDGVLPLSQILRIGGKVPLPLPSPLMRASSMILRPGGRQGLTDSIPIETDYIMYNCLGDTARMKKVLKFKPHFSSKETVKEFFEHLRIRKYLPSRNKIQSDPQSSERMQAWIQARQRASNYLSNLIEDFNKEEGYDQ</sequence>
<reference evidence="3" key="1">
    <citation type="submission" date="2016-11" db="EMBL/GenBank/DDBJ databases">
        <authorList>
            <person name="Varghese N."/>
            <person name="Submissions S."/>
        </authorList>
    </citation>
    <scope>NUCLEOTIDE SEQUENCE [LARGE SCALE GENOMIC DNA]</scope>
    <source>
        <strain evidence="3">DSM 16219</strain>
    </source>
</reference>
<evidence type="ECO:0000313" key="2">
    <source>
        <dbReference type="EMBL" id="SHI60640.1"/>
    </source>
</evidence>
<dbReference type="RefSeq" id="WP_073472067.1">
    <property type="nucleotide sequence ID" value="NZ_FQZU01000001.1"/>
</dbReference>
<evidence type="ECO:0000259" key="1">
    <source>
        <dbReference type="Pfam" id="PF01370"/>
    </source>
</evidence>
<proteinExistence type="predicted"/>
<dbReference type="EMBL" id="FQZU01000001">
    <property type="protein sequence ID" value="SHI60640.1"/>
    <property type="molecule type" value="Genomic_DNA"/>
</dbReference>
<name>A0A1M6CHZ1_9BACT</name>
<dbReference type="Proteomes" id="UP000183994">
    <property type="component" value="Unassembled WGS sequence"/>
</dbReference>
<organism evidence="2 3">
    <name type="scientific">Desulfatibacillum alkenivorans DSM 16219</name>
    <dbReference type="NCBI Taxonomy" id="1121393"/>
    <lineage>
        <taxon>Bacteria</taxon>
        <taxon>Pseudomonadati</taxon>
        <taxon>Thermodesulfobacteriota</taxon>
        <taxon>Desulfobacteria</taxon>
        <taxon>Desulfobacterales</taxon>
        <taxon>Desulfatibacillaceae</taxon>
        <taxon>Desulfatibacillum</taxon>
    </lineage>
</organism>